<dbReference type="Proteomes" id="UP000799771">
    <property type="component" value="Unassembled WGS sequence"/>
</dbReference>
<protein>
    <submittedName>
        <fullName evidence="2">Uncharacterized protein</fullName>
    </submittedName>
</protein>
<feature type="compositionally biased region" description="Polar residues" evidence="1">
    <location>
        <begin position="74"/>
        <end position="89"/>
    </location>
</feature>
<evidence type="ECO:0000313" key="2">
    <source>
        <dbReference type="EMBL" id="KAF2123726.1"/>
    </source>
</evidence>
<evidence type="ECO:0000256" key="1">
    <source>
        <dbReference type="SAM" id="MobiDB-lite"/>
    </source>
</evidence>
<evidence type="ECO:0000313" key="3">
    <source>
        <dbReference type="Proteomes" id="UP000799771"/>
    </source>
</evidence>
<reference evidence="2" key="1">
    <citation type="journal article" date="2020" name="Stud. Mycol.">
        <title>101 Dothideomycetes genomes: a test case for predicting lifestyles and emergence of pathogens.</title>
        <authorList>
            <person name="Haridas S."/>
            <person name="Albert R."/>
            <person name="Binder M."/>
            <person name="Bloem J."/>
            <person name="Labutti K."/>
            <person name="Salamov A."/>
            <person name="Andreopoulos B."/>
            <person name="Baker S."/>
            <person name="Barry K."/>
            <person name="Bills G."/>
            <person name="Bluhm B."/>
            <person name="Cannon C."/>
            <person name="Castanera R."/>
            <person name="Culley D."/>
            <person name="Daum C."/>
            <person name="Ezra D."/>
            <person name="Gonzalez J."/>
            <person name="Henrissat B."/>
            <person name="Kuo A."/>
            <person name="Liang C."/>
            <person name="Lipzen A."/>
            <person name="Lutzoni F."/>
            <person name="Magnuson J."/>
            <person name="Mondo S."/>
            <person name="Nolan M."/>
            <person name="Ohm R."/>
            <person name="Pangilinan J."/>
            <person name="Park H.-J."/>
            <person name="Ramirez L."/>
            <person name="Alfaro M."/>
            <person name="Sun H."/>
            <person name="Tritt A."/>
            <person name="Yoshinaga Y."/>
            <person name="Zwiers L.-H."/>
            <person name="Turgeon B."/>
            <person name="Goodwin S."/>
            <person name="Spatafora J."/>
            <person name="Crous P."/>
            <person name="Grigoriev I."/>
        </authorList>
    </citation>
    <scope>NUCLEOTIDE SEQUENCE</scope>
    <source>
        <strain evidence="2">CBS 119687</strain>
    </source>
</reference>
<dbReference type="EMBL" id="ML977522">
    <property type="protein sequence ID" value="KAF2123726.1"/>
    <property type="molecule type" value="Genomic_DNA"/>
</dbReference>
<name>A0A6A5ZWQ3_9PLEO</name>
<dbReference type="RefSeq" id="XP_033518120.1">
    <property type="nucleotide sequence ID" value="XM_033671009.1"/>
</dbReference>
<gene>
    <name evidence="2" type="ORF">P153DRAFT_391143</name>
</gene>
<organism evidence="2 3">
    <name type="scientific">Dothidotthia symphoricarpi CBS 119687</name>
    <dbReference type="NCBI Taxonomy" id="1392245"/>
    <lineage>
        <taxon>Eukaryota</taxon>
        <taxon>Fungi</taxon>
        <taxon>Dikarya</taxon>
        <taxon>Ascomycota</taxon>
        <taxon>Pezizomycotina</taxon>
        <taxon>Dothideomycetes</taxon>
        <taxon>Pleosporomycetidae</taxon>
        <taxon>Pleosporales</taxon>
        <taxon>Dothidotthiaceae</taxon>
        <taxon>Dothidotthia</taxon>
    </lineage>
</organism>
<feature type="region of interest" description="Disordered" evidence="1">
    <location>
        <begin position="67"/>
        <end position="92"/>
    </location>
</feature>
<keyword evidence="3" id="KW-1185">Reference proteome</keyword>
<dbReference type="GeneID" id="54411441"/>
<proteinExistence type="predicted"/>
<dbReference type="AlphaFoldDB" id="A0A6A5ZWQ3"/>
<dbReference type="OrthoDB" id="5425347at2759"/>
<sequence length="493" mass="54511">MFESFISVTVPNTLLILAECQKLFQASSTSVNPARLMGTSIQTSSPSKSALVSGQILSDVLTKFTPSPAPLRPSSATRCQTPARGTSPTRPCLRPSYITNRSNHPDKCPLCGESKNLSTARFAHVRLGLNKAPEMIMCRYKPTNEIVSGILAKMLTLNKILNTDLNTARITNMSPILNVEVELRMNPHMSAVVYKSMESGFFGRAESGSIREEINPGIKLAISNEYEFRDEITGLEYYATMNELRIDVISFSSKVKFIGVASHQGIRLVIIQLVDTVGGLASLRGFINSSFVDEIRNVDYDVVGIKNLDVYKGLSMLKANGIKVQLTVLSYTIARSHSILVPITCTLNVLTAEITVDGSVVFINKLCVDRNVVKPTKPHVKRPMTEFEKPHMIIRKCWKSASDVPKNPVSSMNHDGLACMTMFRTLRLKKPIIDILSTNGVLCTREGSNLITMAHGHPRMVEGSIYEISVDKSRNLNEVTLSNPVERLMKDYV</sequence>
<accession>A0A6A5ZWQ3</accession>